<dbReference type="EMBL" id="CM035412">
    <property type="protein sequence ID" value="KAH7433912.1"/>
    <property type="molecule type" value="Genomic_DNA"/>
</dbReference>
<dbReference type="Proteomes" id="UP000825935">
    <property type="component" value="Chromosome 7"/>
</dbReference>
<dbReference type="GO" id="GO:0031982">
    <property type="term" value="C:vesicle"/>
    <property type="evidence" value="ECO:0007669"/>
    <property type="project" value="TreeGrafter"/>
</dbReference>
<comment type="caution">
    <text evidence="1">The sequence shown here is derived from an EMBL/GenBank/DDBJ whole genome shotgun (WGS) entry which is preliminary data.</text>
</comment>
<dbReference type="Gene3D" id="1.10.287.110">
    <property type="entry name" value="DnaJ domain"/>
    <property type="match status" value="1"/>
</dbReference>
<protein>
    <recommendedName>
        <fullName evidence="3">J domain-containing protein required for chloroplast accumulation response 1</fullName>
    </recommendedName>
</protein>
<gene>
    <name evidence="1" type="ORF">KP509_07G092200</name>
</gene>
<evidence type="ECO:0008006" key="3">
    <source>
        <dbReference type="Google" id="ProtNLM"/>
    </source>
</evidence>
<dbReference type="OrthoDB" id="1717591at2759"/>
<dbReference type="PANTHER" id="PTHR23172:SF19">
    <property type="entry name" value="J DOMAIN-CONTAINING PROTEIN"/>
    <property type="match status" value="1"/>
</dbReference>
<dbReference type="InterPro" id="IPR036869">
    <property type="entry name" value="J_dom_sf"/>
</dbReference>
<dbReference type="SUPFAM" id="SSF46565">
    <property type="entry name" value="Chaperone J-domain"/>
    <property type="match status" value="1"/>
</dbReference>
<reference evidence="1" key="1">
    <citation type="submission" date="2021-08" db="EMBL/GenBank/DDBJ databases">
        <title>WGS assembly of Ceratopteris richardii.</title>
        <authorList>
            <person name="Marchant D.B."/>
            <person name="Chen G."/>
            <person name="Jenkins J."/>
            <person name="Shu S."/>
            <person name="Leebens-Mack J."/>
            <person name="Grimwood J."/>
            <person name="Schmutz J."/>
            <person name="Soltis P."/>
            <person name="Soltis D."/>
            <person name="Chen Z.-H."/>
        </authorList>
    </citation>
    <scope>NUCLEOTIDE SEQUENCE</scope>
    <source>
        <strain evidence="1">Whitten #5841</strain>
        <tissue evidence="1">Leaf</tissue>
    </source>
</reference>
<name>A0A8T2UEN0_CERRI</name>
<evidence type="ECO:0000313" key="2">
    <source>
        <dbReference type="Proteomes" id="UP000825935"/>
    </source>
</evidence>
<proteinExistence type="predicted"/>
<accession>A0A8T2UEN0</accession>
<dbReference type="GO" id="GO:0072318">
    <property type="term" value="P:clathrin coat disassembly"/>
    <property type="evidence" value="ECO:0007669"/>
    <property type="project" value="TreeGrafter"/>
</dbReference>
<dbReference type="AlphaFoldDB" id="A0A8T2UEN0"/>
<dbReference type="GO" id="GO:0030276">
    <property type="term" value="F:clathrin binding"/>
    <property type="evidence" value="ECO:0007669"/>
    <property type="project" value="TreeGrafter"/>
</dbReference>
<dbReference type="GO" id="GO:0005737">
    <property type="term" value="C:cytoplasm"/>
    <property type="evidence" value="ECO:0007669"/>
    <property type="project" value="TreeGrafter"/>
</dbReference>
<organism evidence="1 2">
    <name type="scientific">Ceratopteris richardii</name>
    <name type="common">Triangle waterfern</name>
    <dbReference type="NCBI Taxonomy" id="49495"/>
    <lineage>
        <taxon>Eukaryota</taxon>
        <taxon>Viridiplantae</taxon>
        <taxon>Streptophyta</taxon>
        <taxon>Embryophyta</taxon>
        <taxon>Tracheophyta</taxon>
        <taxon>Polypodiopsida</taxon>
        <taxon>Polypodiidae</taxon>
        <taxon>Polypodiales</taxon>
        <taxon>Pteridineae</taxon>
        <taxon>Pteridaceae</taxon>
        <taxon>Parkerioideae</taxon>
        <taxon>Ceratopteris</taxon>
    </lineage>
</organism>
<evidence type="ECO:0000313" key="1">
    <source>
        <dbReference type="EMBL" id="KAH7433912.1"/>
    </source>
</evidence>
<keyword evidence="2" id="KW-1185">Reference proteome</keyword>
<dbReference type="PANTHER" id="PTHR23172">
    <property type="entry name" value="AUXILIN/CYCLIN G-ASSOCIATED KINASE-RELATED"/>
    <property type="match status" value="1"/>
</dbReference>
<dbReference type="GO" id="GO:0072583">
    <property type="term" value="P:clathrin-dependent endocytosis"/>
    <property type="evidence" value="ECO:0007669"/>
    <property type="project" value="TreeGrafter"/>
</dbReference>
<sequence length="698" mass="78033">MENNLRKQPAREVDYQDVFGGPPRYATLVSAHSGEESVRVIKNIEATSRTSSFPVYDLPPFGERTFYRAQANPNVRDITLDDGASISEYLFPSKLSCGTRSSASTLSSWQHMSLAHSSIASVDQLAEDNELDAETRGRLSNLQGSHLSSFSFDESEGKFSTALLYSRDNNSFSSSLPSSPPCSGLLGHTKSLERAYDAINMRGEKTLPEVDYSFDGYPQKDFSEQFSAVPHDFISMSTCKTESHGVIKLKSKNLAPNFVSVFSASDISAELTPRICSTKHVKNEGQRMIYMANQTKTQLTEKSGLPDTKSSLLAHGSSVLHNGCSENLCPTSTSITPLKYKSWKDLIADVPPASQSGSSKPFLLSNLDLETHSVQMALDNDVVNAFLIGKQMATKSQTEGKQPHHSSIRSQKEEVKLVGLTIDREERDFQGLLVNHLKDNKEVENANSYAKFTKRLAKHSMRNINTWNIQQQNCVNQDEKKIIRDSNHKEQKKLIHGDRKQWLNSADTTDGSSATISLQTCTDKAQYREKAKIISKASEIHNLPDGASVQDSVDGGNKQVFGELNIKDLSLKGYVQGEFGDFKADDCFYYSTDRLSQDTLENLDSMIRKWAAGKESNLRALLSNLQHVLWLECGWHPIPLSDLIEVPDVKKAFKRATLLVHPDKLQQKGATMQQKYIAERVYDILQEAWRQSFLQEYL</sequence>